<organism evidence="1 2">
    <name type="scientific">Gemmata massiliana</name>
    <dbReference type="NCBI Taxonomy" id="1210884"/>
    <lineage>
        <taxon>Bacteria</taxon>
        <taxon>Pseudomonadati</taxon>
        <taxon>Planctomycetota</taxon>
        <taxon>Planctomycetia</taxon>
        <taxon>Gemmatales</taxon>
        <taxon>Gemmataceae</taxon>
        <taxon>Gemmata</taxon>
    </lineage>
</organism>
<dbReference type="EMBL" id="LR593886">
    <property type="protein sequence ID" value="VTR91446.1"/>
    <property type="molecule type" value="Genomic_DNA"/>
</dbReference>
<protein>
    <recommendedName>
        <fullName evidence="3">Carboxypeptidase regulatory-like domain-containing protein</fullName>
    </recommendedName>
</protein>
<proteinExistence type="predicted"/>
<dbReference type="PROSITE" id="PS51257">
    <property type="entry name" value="PROKAR_LIPOPROTEIN"/>
    <property type="match status" value="1"/>
</dbReference>
<dbReference type="RefSeq" id="WP_162666434.1">
    <property type="nucleotide sequence ID" value="NZ_LR593886.1"/>
</dbReference>
<accession>A0A6P2CSU2</accession>
<dbReference type="KEGG" id="gms:SOIL9_62680"/>
<keyword evidence="2" id="KW-1185">Reference proteome</keyword>
<evidence type="ECO:0008006" key="3">
    <source>
        <dbReference type="Google" id="ProtNLM"/>
    </source>
</evidence>
<evidence type="ECO:0000313" key="2">
    <source>
        <dbReference type="Proteomes" id="UP000464178"/>
    </source>
</evidence>
<dbReference type="Proteomes" id="UP000464178">
    <property type="component" value="Chromosome"/>
</dbReference>
<sequence>MRGFRWAGGVAVLAGAATLVGCSNEPDLVEVTGAVSFDGAPVEDGAIRFYPADGKNPAGGTIKDGRYTATKVPVGTSKVVISGAKVVKMKKIYNTANSPEMPVTAELLPDKYSKPDKTTLTFEAKRGSNEKNWELTK</sequence>
<evidence type="ECO:0000313" key="1">
    <source>
        <dbReference type="EMBL" id="VTR91446.1"/>
    </source>
</evidence>
<name>A0A6P2CSU2_9BACT</name>
<gene>
    <name evidence="1" type="ORF">SOIL9_62680</name>
</gene>
<dbReference type="AlphaFoldDB" id="A0A6P2CSU2"/>
<reference evidence="1 2" key="1">
    <citation type="submission" date="2019-05" db="EMBL/GenBank/DDBJ databases">
        <authorList>
            <consortium name="Science for Life Laboratories"/>
        </authorList>
    </citation>
    <scope>NUCLEOTIDE SEQUENCE [LARGE SCALE GENOMIC DNA]</scope>
    <source>
        <strain evidence="1">Soil9</strain>
    </source>
</reference>